<dbReference type="GO" id="GO:0005737">
    <property type="term" value="C:cytoplasm"/>
    <property type="evidence" value="ECO:0007669"/>
    <property type="project" value="TreeGrafter"/>
</dbReference>
<name>A0A3B0VQX2_9ZZZZ</name>
<dbReference type="PANTHER" id="PTHR45663:SF11">
    <property type="entry name" value="GEO12009P1"/>
    <property type="match status" value="1"/>
</dbReference>
<dbReference type="Gene3D" id="1.25.40.10">
    <property type="entry name" value="Tetratricopeptide repeat domain"/>
    <property type="match status" value="2"/>
</dbReference>
<dbReference type="SUPFAM" id="SSF52833">
    <property type="entry name" value="Thioredoxin-like"/>
    <property type="match status" value="1"/>
</dbReference>
<evidence type="ECO:0000313" key="2">
    <source>
        <dbReference type="EMBL" id="VAW46088.1"/>
    </source>
</evidence>
<dbReference type="PANTHER" id="PTHR45663">
    <property type="entry name" value="GEO12009P1"/>
    <property type="match status" value="1"/>
</dbReference>
<dbReference type="SUPFAM" id="SSF48452">
    <property type="entry name" value="TPR-like"/>
    <property type="match status" value="1"/>
</dbReference>
<dbReference type="AlphaFoldDB" id="A0A3B0VQX2"/>
<gene>
    <name evidence="2" type="ORF">MNBD_GAMMA04-1420</name>
</gene>
<protein>
    <submittedName>
        <fullName evidence="2">FIG000875: Thioredoxin domain-containing protein EC-YbbN</fullName>
    </submittedName>
</protein>
<sequence length="288" mass="32782">MPEAMIIDVTLNNIQEMVIQNSKQLPVLIQFWSPSNQESQQANHLLESLAQEMAGQFILAKIDVDQQQDIAEKFSNPTPPYYKLIKDADIITEAAGLKTEEEYRTLFQAYLVEEPSEKLRKEAAQAFAAGEFDLSLQLLTEAAQENPNNIKIHLDLVQLYLHTDQLEQAQELFSKLPDEAQKEPHGRHIKGVLYFTEQMQQAPEITQIQATLADSPKDGASLFYLSTYLILNGQVEPAFQTLLQLFTVDRTYENGLPQKTLLQAFDMYSASQPELVAKYRRTFQSLLN</sequence>
<dbReference type="InterPro" id="IPR036249">
    <property type="entry name" value="Thioredoxin-like_sf"/>
</dbReference>
<dbReference type="GO" id="GO:0015035">
    <property type="term" value="F:protein-disulfide reductase activity"/>
    <property type="evidence" value="ECO:0007669"/>
    <property type="project" value="TreeGrafter"/>
</dbReference>
<dbReference type="InterPro" id="IPR013766">
    <property type="entry name" value="Thioredoxin_domain"/>
</dbReference>
<dbReference type="Pfam" id="PF14559">
    <property type="entry name" value="TPR_19"/>
    <property type="match status" value="1"/>
</dbReference>
<proteinExistence type="predicted"/>
<dbReference type="GO" id="GO:0006950">
    <property type="term" value="P:response to stress"/>
    <property type="evidence" value="ECO:0007669"/>
    <property type="project" value="UniProtKB-ARBA"/>
</dbReference>
<reference evidence="2" key="1">
    <citation type="submission" date="2018-06" db="EMBL/GenBank/DDBJ databases">
        <authorList>
            <person name="Zhirakovskaya E."/>
        </authorList>
    </citation>
    <scope>NUCLEOTIDE SEQUENCE</scope>
</reference>
<dbReference type="Pfam" id="PF00085">
    <property type="entry name" value="Thioredoxin"/>
    <property type="match status" value="1"/>
</dbReference>
<dbReference type="InterPro" id="IPR011990">
    <property type="entry name" value="TPR-like_helical_dom_sf"/>
</dbReference>
<feature type="domain" description="Thioredoxin" evidence="1">
    <location>
        <begin position="10"/>
        <end position="102"/>
    </location>
</feature>
<organism evidence="2">
    <name type="scientific">hydrothermal vent metagenome</name>
    <dbReference type="NCBI Taxonomy" id="652676"/>
    <lineage>
        <taxon>unclassified sequences</taxon>
        <taxon>metagenomes</taxon>
        <taxon>ecological metagenomes</taxon>
    </lineage>
</organism>
<evidence type="ECO:0000259" key="1">
    <source>
        <dbReference type="Pfam" id="PF00085"/>
    </source>
</evidence>
<dbReference type="EMBL" id="UOFB01000117">
    <property type="protein sequence ID" value="VAW46088.1"/>
    <property type="molecule type" value="Genomic_DNA"/>
</dbReference>
<accession>A0A3B0VQX2</accession>
<dbReference type="Gene3D" id="3.40.30.10">
    <property type="entry name" value="Glutaredoxin"/>
    <property type="match status" value="1"/>
</dbReference>
<dbReference type="Pfam" id="PF14561">
    <property type="entry name" value="TPR_20"/>
    <property type="match status" value="1"/>
</dbReference>